<evidence type="ECO:0000256" key="5">
    <source>
        <dbReference type="ARBA" id="ARBA00023136"/>
    </source>
</evidence>
<feature type="transmembrane region" description="Helical" evidence="7">
    <location>
        <begin position="505"/>
        <end position="522"/>
    </location>
</feature>
<dbReference type="EMBL" id="QMKO01002967">
    <property type="protein sequence ID" value="RTG82134.1"/>
    <property type="molecule type" value="Genomic_DNA"/>
</dbReference>
<keyword evidence="4 7" id="KW-1133">Transmembrane helix</keyword>
<evidence type="ECO:0000256" key="7">
    <source>
        <dbReference type="SAM" id="Phobius"/>
    </source>
</evidence>
<feature type="transmembrane region" description="Helical" evidence="7">
    <location>
        <begin position="231"/>
        <end position="257"/>
    </location>
</feature>
<protein>
    <recommendedName>
        <fullName evidence="8">G-protein coupled receptors family 1 profile domain-containing protein</fullName>
    </recommendedName>
</protein>
<feature type="transmembrane region" description="Helical" evidence="7">
    <location>
        <begin position="163"/>
        <end position="187"/>
    </location>
</feature>
<name>A0A430Q3A5_SCHBO</name>
<reference evidence="9 10" key="1">
    <citation type="journal article" date="2019" name="PLoS Pathog.">
        <title>Genome sequence of the bovine parasite Schistosoma bovis Tanzania.</title>
        <authorList>
            <person name="Oey H."/>
            <person name="Zakrzewski M."/>
            <person name="Gobert G."/>
            <person name="Gravermann K."/>
            <person name="Stoye J."/>
            <person name="Jones M."/>
            <person name="Mcmanus D."/>
            <person name="Krause L."/>
        </authorList>
    </citation>
    <scope>NUCLEOTIDE SEQUENCE [LARGE SCALE GENOMIC DNA]</scope>
    <source>
        <strain evidence="9 10">TAN1997</strain>
    </source>
</reference>
<dbReference type="STRING" id="6184.A0A430Q3A5"/>
<dbReference type="InterPro" id="IPR000276">
    <property type="entry name" value="GPCR_Rhodpsn"/>
</dbReference>
<dbReference type="SUPFAM" id="SSF81321">
    <property type="entry name" value="Family A G protein-coupled receptor-like"/>
    <property type="match status" value="2"/>
</dbReference>
<evidence type="ECO:0000313" key="9">
    <source>
        <dbReference type="EMBL" id="RTG82134.1"/>
    </source>
</evidence>
<feature type="transmembrane region" description="Helical" evidence="7">
    <location>
        <begin position="12"/>
        <end position="36"/>
    </location>
</feature>
<dbReference type="Proteomes" id="UP000290809">
    <property type="component" value="Unassembled WGS sequence"/>
</dbReference>
<feature type="domain" description="G-protein coupled receptors family 1 profile" evidence="8">
    <location>
        <begin position="28"/>
        <end position="259"/>
    </location>
</feature>
<keyword evidence="6" id="KW-0675">Receptor</keyword>
<dbReference type="Gene3D" id="1.20.1070.10">
    <property type="entry name" value="Rhodopsin 7-helix transmembrane proteins"/>
    <property type="match status" value="2"/>
</dbReference>
<proteinExistence type="predicted"/>
<evidence type="ECO:0000256" key="1">
    <source>
        <dbReference type="ARBA" id="ARBA00004651"/>
    </source>
</evidence>
<dbReference type="PANTHER" id="PTHR24241:SF76">
    <property type="entry name" value="NEUROPEPTIDE SIFAMIDE RECEPTOR"/>
    <property type="match status" value="1"/>
</dbReference>
<evidence type="ECO:0000313" key="10">
    <source>
        <dbReference type="Proteomes" id="UP000290809"/>
    </source>
</evidence>
<feature type="domain" description="G-protein coupled receptors family 1 profile" evidence="8">
    <location>
        <begin position="266"/>
        <end position="497"/>
    </location>
</feature>
<dbReference type="PROSITE" id="PS50262">
    <property type="entry name" value="G_PROTEIN_RECEP_F1_2"/>
    <property type="match status" value="2"/>
</dbReference>
<dbReference type="GO" id="GO:0004930">
    <property type="term" value="F:G protein-coupled receptor activity"/>
    <property type="evidence" value="ECO:0007669"/>
    <property type="project" value="InterPro"/>
</dbReference>
<keyword evidence="5 7" id="KW-0472">Membrane</keyword>
<feature type="transmembrane region" description="Helical" evidence="7">
    <location>
        <begin position="90"/>
        <end position="110"/>
    </location>
</feature>
<dbReference type="PRINTS" id="PR00237">
    <property type="entry name" value="GPCRRHODOPSN"/>
</dbReference>
<organism evidence="9 10">
    <name type="scientific">Schistosoma bovis</name>
    <name type="common">Blood fluke</name>
    <dbReference type="NCBI Taxonomy" id="6184"/>
    <lineage>
        <taxon>Eukaryota</taxon>
        <taxon>Metazoa</taxon>
        <taxon>Spiralia</taxon>
        <taxon>Lophotrochozoa</taxon>
        <taxon>Platyhelminthes</taxon>
        <taxon>Trematoda</taxon>
        <taxon>Digenea</taxon>
        <taxon>Strigeidida</taxon>
        <taxon>Schistosomatoidea</taxon>
        <taxon>Schistosomatidae</taxon>
        <taxon>Schistosoma</taxon>
    </lineage>
</organism>
<dbReference type="GO" id="GO:0042277">
    <property type="term" value="F:peptide binding"/>
    <property type="evidence" value="ECO:0007669"/>
    <property type="project" value="TreeGrafter"/>
</dbReference>
<evidence type="ECO:0000256" key="6">
    <source>
        <dbReference type="ARBA" id="ARBA00023170"/>
    </source>
</evidence>
<dbReference type="AlphaFoldDB" id="A0A430Q3A5"/>
<dbReference type="InterPro" id="IPR017452">
    <property type="entry name" value="GPCR_Rhodpsn_7TM"/>
</dbReference>
<evidence type="ECO:0000259" key="8">
    <source>
        <dbReference type="PROSITE" id="PS50262"/>
    </source>
</evidence>
<accession>A0A430Q3A5</accession>
<feature type="transmembrane region" description="Helical" evidence="7">
    <location>
        <begin position="122"/>
        <end position="143"/>
    </location>
</feature>
<keyword evidence="2" id="KW-1003">Cell membrane</keyword>
<gene>
    <name evidence="9" type="ORF">DC041_0007339</name>
</gene>
<evidence type="ECO:0000256" key="3">
    <source>
        <dbReference type="ARBA" id="ARBA00022692"/>
    </source>
</evidence>
<sequence length="691" mass="80352">MKPPEIPLIGRIIIAIIVSLLVFISTLGNSLVLCVLNRKYSPSQQSHRKTQSIIQNCNKCNTLTSSLMDMKLIKHSVTYIFLMNLSISDLLHIIICAPLTLIADFLLIYWPFGQFLCRLINYLQSVVVFLCAFTHIIISIDRFTAIRYPIWRKHKLSITNAKLILLFIWCFAMIISIPSFIVCQLIITEDGLTYCQEIWSKYDWNQSNSNGILLFNHNPLNDSNDISLELIYNWLIILLQYILPLLVIIITYSAIVYQLWISTIPSNSLVLCVLNRKYSPSQQSHGKTQSIIQNCNKCNTLTSSLMDMKLIKHSVTYIFLMNLSISDLLHIIICAPLTLIADFLLIYWPFGQFLCRLINYLQSVVVFLCAFTHIIISIDRFTAIRYPIWRKHKLSITNAKLILLFIWCFAMIISIPSFIVCQLIITEDGLTYCQEIWSKYDWNQSNSNGILLFNHNPLNDSNDISLELIYNWLIILLQYILPLLVIIITYSAIVYQLWISTIPTSLYAVSQLPRHIIYLITINKPDAFEKDTIIYGWLLCQLSAWSATCYNPIVYVWMSRTFRRGLSEIFINLCPCLNMHSTTQPTFKHCDKHYSTQSSLYNSQHNQHHCSQHLQFHNERRYFPYSKAATYNYNSSNNNIMKNTSQMENVKKHIVDEEYSSTTTQYLNMKILDNTTIDLYLSVEDKFKERG</sequence>
<dbReference type="GO" id="GO:0032870">
    <property type="term" value="P:cellular response to hormone stimulus"/>
    <property type="evidence" value="ECO:0007669"/>
    <property type="project" value="TreeGrafter"/>
</dbReference>
<feature type="transmembrane region" description="Helical" evidence="7">
    <location>
        <begin position="401"/>
        <end position="425"/>
    </location>
</feature>
<comment type="caution">
    <text evidence="9">The sequence shown here is derived from an EMBL/GenBank/DDBJ whole genome shotgun (WGS) entry which is preliminary data.</text>
</comment>
<feature type="transmembrane region" description="Helical" evidence="7">
    <location>
        <begin position="534"/>
        <end position="557"/>
    </location>
</feature>
<dbReference type="Pfam" id="PF00001">
    <property type="entry name" value="7tm_1"/>
    <property type="match status" value="2"/>
</dbReference>
<evidence type="ECO:0000256" key="2">
    <source>
        <dbReference type="ARBA" id="ARBA00022475"/>
    </source>
</evidence>
<dbReference type="GO" id="GO:0005886">
    <property type="term" value="C:plasma membrane"/>
    <property type="evidence" value="ECO:0007669"/>
    <property type="project" value="UniProtKB-SubCell"/>
</dbReference>
<feature type="transmembrane region" description="Helical" evidence="7">
    <location>
        <begin position="328"/>
        <end position="348"/>
    </location>
</feature>
<comment type="subcellular location">
    <subcellularLocation>
        <location evidence="1">Cell membrane</location>
        <topology evidence="1">Multi-pass membrane protein</topology>
    </subcellularLocation>
</comment>
<evidence type="ECO:0000256" key="4">
    <source>
        <dbReference type="ARBA" id="ARBA00022989"/>
    </source>
</evidence>
<feature type="transmembrane region" description="Helical" evidence="7">
    <location>
        <begin position="469"/>
        <end position="493"/>
    </location>
</feature>
<keyword evidence="10" id="KW-1185">Reference proteome</keyword>
<dbReference type="PANTHER" id="PTHR24241">
    <property type="entry name" value="NEUROPEPTIDE RECEPTOR-RELATED G-PROTEIN COUPLED RECEPTOR"/>
    <property type="match status" value="1"/>
</dbReference>
<keyword evidence="3 7" id="KW-0812">Transmembrane</keyword>
<feature type="transmembrane region" description="Helical" evidence="7">
    <location>
        <begin position="360"/>
        <end position="381"/>
    </location>
</feature>